<feature type="compositionally biased region" description="Basic residues" evidence="13">
    <location>
        <begin position="236"/>
        <end position="247"/>
    </location>
</feature>
<evidence type="ECO:0000256" key="9">
    <source>
        <dbReference type="ARBA" id="ARBA00023242"/>
    </source>
</evidence>
<dbReference type="NCBIfam" id="TIGR00614">
    <property type="entry name" value="recQ_fam"/>
    <property type="match status" value="1"/>
</dbReference>
<dbReference type="InterPro" id="IPR004589">
    <property type="entry name" value="DNA_helicase_ATP-dep_RecQ"/>
</dbReference>
<dbReference type="GO" id="GO:0005524">
    <property type="term" value="F:ATP binding"/>
    <property type="evidence" value="ECO:0007669"/>
    <property type="project" value="UniProtKB-KW"/>
</dbReference>
<comment type="similarity">
    <text evidence="2">Belongs to the helicase family. RecQ subfamily.</text>
</comment>
<dbReference type="GO" id="GO:0000724">
    <property type="term" value="P:double-strand break repair via homologous recombination"/>
    <property type="evidence" value="ECO:0007669"/>
    <property type="project" value="TreeGrafter"/>
</dbReference>
<evidence type="ECO:0000256" key="5">
    <source>
        <dbReference type="ARBA" id="ARBA00022806"/>
    </source>
</evidence>
<dbReference type="GO" id="GO:0005694">
    <property type="term" value="C:chromosome"/>
    <property type="evidence" value="ECO:0007669"/>
    <property type="project" value="TreeGrafter"/>
</dbReference>
<evidence type="ECO:0000256" key="10">
    <source>
        <dbReference type="ARBA" id="ARBA00034617"/>
    </source>
</evidence>
<dbReference type="PANTHER" id="PTHR13710:SF108">
    <property type="entry name" value="ATP-DEPENDENT DNA HELICASE Q4"/>
    <property type="match status" value="1"/>
</dbReference>
<evidence type="ECO:0000256" key="6">
    <source>
        <dbReference type="ARBA" id="ARBA00022840"/>
    </source>
</evidence>
<dbReference type="GO" id="GO:0003677">
    <property type="term" value="F:DNA binding"/>
    <property type="evidence" value="ECO:0007669"/>
    <property type="project" value="UniProtKB-KW"/>
</dbReference>
<reference evidence="16 17" key="1">
    <citation type="journal article" date="2019" name="Nat. Plants">
        <title>Stout camphor tree genome fills gaps in understanding of flowering plant genome evolution.</title>
        <authorList>
            <person name="Chaw S.M."/>
            <person name="Liu Y.C."/>
            <person name="Wu Y.W."/>
            <person name="Wang H.Y."/>
            <person name="Lin C.I."/>
            <person name="Wu C.S."/>
            <person name="Ke H.M."/>
            <person name="Chang L.Y."/>
            <person name="Hsu C.Y."/>
            <person name="Yang H.T."/>
            <person name="Sudianto E."/>
            <person name="Hsu M.H."/>
            <person name="Wu K.P."/>
            <person name="Wang L.N."/>
            <person name="Leebens-Mack J.H."/>
            <person name="Tsai I.J."/>
        </authorList>
    </citation>
    <scope>NUCLEOTIDE SEQUENCE [LARGE SCALE GENOMIC DNA]</scope>
    <source>
        <strain evidence="17">cv. Chaw 1501</strain>
        <tissue evidence="16">Young leaves</tissue>
    </source>
</reference>
<keyword evidence="7" id="KW-0238">DNA-binding</keyword>
<evidence type="ECO:0000259" key="15">
    <source>
        <dbReference type="PROSITE" id="PS51194"/>
    </source>
</evidence>
<dbReference type="EMBL" id="QPKB01000012">
    <property type="protein sequence ID" value="RWR96909.1"/>
    <property type="molecule type" value="Genomic_DNA"/>
</dbReference>
<keyword evidence="9" id="KW-0539">Nucleus</keyword>
<feature type="compositionally biased region" description="Polar residues" evidence="13">
    <location>
        <begin position="77"/>
        <end position="88"/>
    </location>
</feature>
<keyword evidence="6" id="KW-0067">ATP-binding</keyword>
<comment type="caution">
    <text evidence="16">The sequence shown here is derived from an EMBL/GenBank/DDBJ whole genome shotgun (WGS) entry which is preliminary data.</text>
</comment>
<evidence type="ECO:0000256" key="13">
    <source>
        <dbReference type="SAM" id="MobiDB-lite"/>
    </source>
</evidence>
<evidence type="ECO:0000256" key="8">
    <source>
        <dbReference type="ARBA" id="ARBA00023235"/>
    </source>
</evidence>
<evidence type="ECO:0000256" key="12">
    <source>
        <dbReference type="ARBA" id="ARBA00049360"/>
    </source>
</evidence>
<comment type="catalytic activity">
    <reaction evidence="12">
        <text>ATP + H2O = ADP + phosphate + H(+)</text>
        <dbReference type="Rhea" id="RHEA:13065"/>
        <dbReference type="ChEBI" id="CHEBI:15377"/>
        <dbReference type="ChEBI" id="CHEBI:15378"/>
        <dbReference type="ChEBI" id="CHEBI:30616"/>
        <dbReference type="ChEBI" id="CHEBI:43474"/>
        <dbReference type="ChEBI" id="CHEBI:456216"/>
    </reaction>
</comment>
<dbReference type="PANTHER" id="PTHR13710">
    <property type="entry name" value="DNA HELICASE RECQ FAMILY MEMBER"/>
    <property type="match status" value="1"/>
</dbReference>
<dbReference type="SMART" id="SM00490">
    <property type="entry name" value="HELICc"/>
    <property type="match status" value="1"/>
</dbReference>
<dbReference type="InterPro" id="IPR027417">
    <property type="entry name" value="P-loop_NTPase"/>
</dbReference>
<evidence type="ECO:0000256" key="4">
    <source>
        <dbReference type="ARBA" id="ARBA00022801"/>
    </source>
</evidence>
<keyword evidence="4" id="KW-0378">Hydrolase</keyword>
<keyword evidence="8" id="KW-0413">Isomerase</keyword>
<evidence type="ECO:0000313" key="17">
    <source>
        <dbReference type="Proteomes" id="UP000283530"/>
    </source>
</evidence>
<dbReference type="GO" id="GO:0005737">
    <property type="term" value="C:cytoplasm"/>
    <property type="evidence" value="ECO:0007669"/>
    <property type="project" value="TreeGrafter"/>
</dbReference>
<dbReference type="Gene3D" id="3.40.50.300">
    <property type="entry name" value="P-loop containing nucleotide triphosphate hydrolases"/>
    <property type="match status" value="2"/>
</dbReference>
<dbReference type="Proteomes" id="UP000283530">
    <property type="component" value="Unassembled WGS sequence"/>
</dbReference>
<keyword evidence="17" id="KW-1185">Reference proteome</keyword>
<dbReference type="EC" id="5.6.2.4" evidence="11"/>
<gene>
    <name evidence="16" type="ORF">CKAN_02631400</name>
</gene>
<dbReference type="AlphaFoldDB" id="A0A443Q1N9"/>
<keyword evidence="5 16" id="KW-0347">Helicase</keyword>
<name>A0A443Q1N9_9MAGN</name>
<dbReference type="SUPFAM" id="SSF52540">
    <property type="entry name" value="P-loop containing nucleoside triphosphate hydrolases"/>
    <property type="match status" value="1"/>
</dbReference>
<feature type="domain" description="Helicase ATP-binding" evidence="14">
    <location>
        <begin position="322"/>
        <end position="492"/>
    </location>
</feature>
<dbReference type="SMART" id="SM00487">
    <property type="entry name" value="DEXDc"/>
    <property type="match status" value="1"/>
</dbReference>
<evidence type="ECO:0000256" key="11">
    <source>
        <dbReference type="ARBA" id="ARBA00034808"/>
    </source>
</evidence>
<evidence type="ECO:0000256" key="1">
    <source>
        <dbReference type="ARBA" id="ARBA00004123"/>
    </source>
</evidence>
<dbReference type="GO" id="GO:0005634">
    <property type="term" value="C:nucleus"/>
    <property type="evidence" value="ECO:0007669"/>
    <property type="project" value="UniProtKB-SubCell"/>
</dbReference>
<dbReference type="PROSITE" id="PS00690">
    <property type="entry name" value="DEAH_ATP_HELICASE"/>
    <property type="match status" value="1"/>
</dbReference>
<dbReference type="InterPro" id="IPR001650">
    <property type="entry name" value="Helicase_C-like"/>
</dbReference>
<dbReference type="GO" id="GO:0009378">
    <property type="term" value="F:four-way junction helicase activity"/>
    <property type="evidence" value="ECO:0007669"/>
    <property type="project" value="TreeGrafter"/>
</dbReference>
<evidence type="ECO:0000256" key="3">
    <source>
        <dbReference type="ARBA" id="ARBA00022741"/>
    </source>
</evidence>
<dbReference type="GO" id="GO:0043138">
    <property type="term" value="F:3'-5' DNA helicase activity"/>
    <property type="evidence" value="ECO:0007669"/>
    <property type="project" value="UniProtKB-EC"/>
</dbReference>
<organism evidence="16 17">
    <name type="scientific">Cinnamomum micranthum f. kanehirae</name>
    <dbReference type="NCBI Taxonomy" id="337451"/>
    <lineage>
        <taxon>Eukaryota</taxon>
        <taxon>Viridiplantae</taxon>
        <taxon>Streptophyta</taxon>
        <taxon>Embryophyta</taxon>
        <taxon>Tracheophyta</taxon>
        <taxon>Spermatophyta</taxon>
        <taxon>Magnoliopsida</taxon>
        <taxon>Magnoliidae</taxon>
        <taxon>Laurales</taxon>
        <taxon>Lauraceae</taxon>
        <taxon>Cinnamomum</taxon>
    </lineage>
</organism>
<feature type="compositionally biased region" description="Pro residues" evidence="13">
    <location>
        <begin position="66"/>
        <end position="75"/>
    </location>
</feature>
<dbReference type="InterPro" id="IPR002464">
    <property type="entry name" value="DNA/RNA_helicase_DEAH_CS"/>
</dbReference>
<dbReference type="CDD" id="cd18794">
    <property type="entry name" value="SF2_C_RecQ"/>
    <property type="match status" value="1"/>
</dbReference>
<evidence type="ECO:0000259" key="14">
    <source>
        <dbReference type="PROSITE" id="PS51192"/>
    </source>
</evidence>
<dbReference type="FunFam" id="3.40.50.300:FF:001334">
    <property type="entry name" value="ATP-dependent DNA helicase Q-like 5"/>
    <property type="match status" value="1"/>
</dbReference>
<feature type="region of interest" description="Disordered" evidence="13">
    <location>
        <begin position="222"/>
        <end position="263"/>
    </location>
</feature>
<keyword evidence="3" id="KW-0547">Nucleotide-binding</keyword>
<comment type="catalytic activity">
    <reaction evidence="10">
        <text>Couples ATP hydrolysis with the unwinding of duplex DNA by translocating in the 3'-5' direction.</text>
        <dbReference type="EC" id="5.6.2.4"/>
    </reaction>
</comment>
<dbReference type="FunFam" id="3.40.50.300:FF:000772">
    <property type="entry name" value="ATP-dependent DNA helicase Q4"/>
    <property type="match status" value="1"/>
</dbReference>
<feature type="domain" description="Helicase C-terminal" evidence="15">
    <location>
        <begin position="515"/>
        <end position="669"/>
    </location>
</feature>
<proteinExistence type="inferred from homology"/>
<dbReference type="Pfam" id="PF00270">
    <property type="entry name" value="DEAD"/>
    <property type="match status" value="1"/>
</dbReference>
<evidence type="ECO:0000313" key="16">
    <source>
        <dbReference type="EMBL" id="RWR96909.1"/>
    </source>
</evidence>
<accession>A0A443Q1N9</accession>
<dbReference type="InterPro" id="IPR011545">
    <property type="entry name" value="DEAD/DEAH_box_helicase_dom"/>
</dbReference>
<dbReference type="STRING" id="337451.A0A443Q1N9"/>
<evidence type="ECO:0000256" key="7">
    <source>
        <dbReference type="ARBA" id="ARBA00023125"/>
    </source>
</evidence>
<dbReference type="GO" id="GO:0016787">
    <property type="term" value="F:hydrolase activity"/>
    <property type="evidence" value="ECO:0007669"/>
    <property type="project" value="UniProtKB-KW"/>
</dbReference>
<sequence length="960" mass="105748">METDSDSDSSHISATPPRKPSNPNYSRLPATLPSQKPRVRVRARVSPLSKPKPPPPSKHKTLNPKPSQPKSPPDPHSTVSPPDLSTFSPKIRRLSTRSSAASSAPGSIDQLPAGYFSNSTSFCSRFKSRKLSFETEQGADSGVSVSSASLSEIENGECDAGPAEIHARPDLDGSRVGAVRMHPNSISVGKCVVPAPVKRPKSVNEGNFVRLNINGYNRKFSRKGGGRNCSSSASGRKLHWRKKGKGRVKNEKETEMGSGFGDDEGLVMEEVQQEQRCGSLVSELVNQAVMAVRDDPSDENLKKLLKLTHGYDSFRKGQLEAIKQVVAGQSTMLVLPTGAGKSLCYQLPSLILPGITLVISPLVALMVDQLRKLPKMLPGGLLCSNQTNDEASEILDQFCNGNLKVLFVSPERFLNAEFLSKLGAVPLISLVVVDEAHCLSEWSHNFRPSYLRLRASLLQTKLNVACVLAMTATATTKTLHTILSALQIPPANLIQISQIRENLQLHVTLSGNRQVMKDLMTLMKSSPLVNISSIIVYCKFQSETDMVSKYLCDNNIPAKSYHSGIYAKDRSRIQELFSSNKIRVVVATVAFGMGLDKSDIGAVIHYSLPESLEEYVQETGRAGRDGRLSYCHLLLDDITYFKLRSLSYRCIGSDGVDEYTINKLLSQVFDNNVKLPGNICSLVKESAARKFDLKEEVMLTVLTYLELGEVQYLRLLPQLNVTCSLHFHKTSPASLSSKDIVVATILKNSEAKQGHHVFDIPSIANCISITTSELLNHLQKLKSLGEITYELKDPAFCYTILKKPEDFCSLATHITRWLSEVERCKVRKLDAVFSAAMFAAKKCDRTGGCINSLHSSCLQRKILDYFGENDDASPTDLSKMMAQSSPFLRADIKVFLQSNLHVKFTPRAVARIMHGIPSPAFPSAVWSKSHFWGRYSQVDLPVVMEAATMELMNFIGKATQ</sequence>
<evidence type="ECO:0000256" key="2">
    <source>
        <dbReference type="ARBA" id="ARBA00005446"/>
    </source>
</evidence>
<feature type="region of interest" description="Disordered" evidence="13">
    <location>
        <begin position="1"/>
        <end position="111"/>
    </location>
</feature>
<dbReference type="InterPro" id="IPR014001">
    <property type="entry name" value="Helicase_ATP-bd"/>
</dbReference>
<dbReference type="OrthoDB" id="10261556at2759"/>
<comment type="subcellular location">
    <subcellularLocation>
        <location evidence="1">Nucleus</location>
    </subcellularLocation>
</comment>
<dbReference type="Pfam" id="PF00271">
    <property type="entry name" value="Helicase_C"/>
    <property type="match status" value="1"/>
</dbReference>
<protein>
    <recommendedName>
        <fullName evidence="11">DNA 3'-5' helicase</fullName>
        <ecNumber evidence="11">5.6.2.4</ecNumber>
    </recommendedName>
</protein>
<dbReference type="PROSITE" id="PS51192">
    <property type="entry name" value="HELICASE_ATP_BIND_1"/>
    <property type="match status" value="1"/>
</dbReference>
<dbReference type="PROSITE" id="PS51194">
    <property type="entry name" value="HELICASE_CTER"/>
    <property type="match status" value="1"/>
</dbReference>